<dbReference type="Proteomes" id="UP000001593">
    <property type="component" value="Unassembled WGS sequence"/>
</dbReference>
<keyword evidence="6 9" id="KW-0472">Membrane</keyword>
<dbReference type="AlphaFoldDB" id="A7RYW9"/>
<evidence type="ECO:0000313" key="12">
    <source>
        <dbReference type="Proteomes" id="UP000001593"/>
    </source>
</evidence>
<dbReference type="InterPro" id="IPR017452">
    <property type="entry name" value="GPCR_Rhodpsn_7TM"/>
</dbReference>
<evidence type="ECO:0000256" key="4">
    <source>
        <dbReference type="ARBA" id="ARBA00022989"/>
    </source>
</evidence>
<evidence type="ECO:0000256" key="7">
    <source>
        <dbReference type="ARBA" id="ARBA00023170"/>
    </source>
</evidence>
<organism evidence="11 12">
    <name type="scientific">Nematostella vectensis</name>
    <name type="common">Starlet sea anemone</name>
    <dbReference type="NCBI Taxonomy" id="45351"/>
    <lineage>
        <taxon>Eukaryota</taxon>
        <taxon>Metazoa</taxon>
        <taxon>Cnidaria</taxon>
        <taxon>Anthozoa</taxon>
        <taxon>Hexacorallia</taxon>
        <taxon>Actiniaria</taxon>
        <taxon>Edwardsiidae</taxon>
        <taxon>Nematostella</taxon>
    </lineage>
</organism>
<keyword evidence="5" id="KW-0297">G-protein coupled receptor</keyword>
<dbReference type="HOGENOM" id="CLU_1373709_0_0_1"/>
<keyword evidence="12" id="KW-1185">Reference proteome</keyword>
<dbReference type="PRINTS" id="PR00237">
    <property type="entry name" value="GPCRRHODOPSN"/>
</dbReference>
<dbReference type="PROSITE" id="PS50262">
    <property type="entry name" value="G_PROTEIN_RECEP_F1_2"/>
    <property type="match status" value="1"/>
</dbReference>
<proteinExistence type="predicted"/>
<feature type="domain" description="G-protein coupled receptors family 1 profile" evidence="10">
    <location>
        <begin position="114"/>
        <end position="199"/>
    </location>
</feature>
<dbReference type="PANTHER" id="PTHR24247">
    <property type="entry name" value="5-HYDROXYTRYPTAMINE RECEPTOR"/>
    <property type="match status" value="1"/>
</dbReference>
<dbReference type="EMBL" id="DS469555">
    <property type="protein sequence ID" value="EDO43300.1"/>
    <property type="molecule type" value="Genomic_DNA"/>
</dbReference>
<dbReference type="GO" id="GO:0005886">
    <property type="term" value="C:plasma membrane"/>
    <property type="evidence" value="ECO:0000318"/>
    <property type="project" value="GO_Central"/>
</dbReference>
<comment type="subcellular location">
    <subcellularLocation>
        <location evidence="1">Cell membrane</location>
        <topology evidence="1">Multi-pass membrane protein</topology>
    </subcellularLocation>
</comment>
<dbReference type="SUPFAM" id="SSF81321">
    <property type="entry name" value="Family A G protein-coupled receptor-like"/>
    <property type="match status" value="1"/>
</dbReference>
<accession>A7RYW9</accession>
<name>A7RYW9_NEMVE</name>
<dbReference type="GO" id="GO:0007186">
    <property type="term" value="P:G protein-coupled receptor signaling pathway"/>
    <property type="evidence" value="ECO:0000318"/>
    <property type="project" value="GO_Central"/>
</dbReference>
<evidence type="ECO:0000256" key="2">
    <source>
        <dbReference type="ARBA" id="ARBA00022475"/>
    </source>
</evidence>
<evidence type="ECO:0000256" key="6">
    <source>
        <dbReference type="ARBA" id="ARBA00023136"/>
    </source>
</evidence>
<keyword evidence="3 9" id="KW-0812">Transmembrane</keyword>
<dbReference type="Gene3D" id="1.20.1070.10">
    <property type="entry name" value="Rhodopsin 7-helix transmembrane proteins"/>
    <property type="match status" value="1"/>
</dbReference>
<protein>
    <recommendedName>
        <fullName evidence="10">G-protein coupled receptors family 1 profile domain-containing protein</fullName>
    </recommendedName>
</protein>
<evidence type="ECO:0000259" key="10">
    <source>
        <dbReference type="PROSITE" id="PS50262"/>
    </source>
</evidence>
<dbReference type="Pfam" id="PF00001">
    <property type="entry name" value="7tm_1"/>
    <property type="match status" value="1"/>
</dbReference>
<evidence type="ECO:0000256" key="1">
    <source>
        <dbReference type="ARBA" id="ARBA00004651"/>
    </source>
</evidence>
<keyword evidence="4 9" id="KW-1133">Transmembrane helix</keyword>
<dbReference type="InParanoid" id="A7RYW9"/>
<evidence type="ECO:0000256" key="5">
    <source>
        <dbReference type="ARBA" id="ARBA00023040"/>
    </source>
</evidence>
<evidence type="ECO:0000256" key="3">
    <source>
        <dbReference type="ARBA" id="ARBA00022692"/>
    </source>
</evidence>
<reference evidence="11 12" key="1">
    <citation type="journal article" date="2007" name="Science">
        <title>Sea anemone genome reveals ancestral eumetazoan gene repertoire and genomic organization.</title>
        <authorList>
            <person name="Putnam N.H."/>
            <person name="Srivastava M."/>
            <person name="Hellsten U."/>
            <person name="Dirks B."/>
            <person name="Chapman J."/>
            <person name="Salamov A."/>
            <person name="Terry A."/>
            <person name="Shapiro H."/>
            <person name="Lindquist E."/>
            <person name="Kapitonov V.V."/>
            <person name="Jurka J."/>
            <person name="Genikhovich G."/>
            <person name="Grigoriev I.V."/>
            <person name="Lucas S.M."/>
            <person name="Steele R.E."/>
            <person name="Finnerty J.R."/>
            <person name="Technau U."/>
            <person name="Martindale M.Q."/>
            <person name="Rokhsar D.S."/>
        </authorList>
    </citation>
    <scope>NUCLEOTIDE SEQUENCE [LARGE SCALE GENOMIC DNA]</scope>
    <source>
        <strain evidence="12">CH2 X CH6</strain>
    </source>
</reference>
<dbReference type="GO" id="GO:0001609">
    <property type="term" value="F:G protein-coupled adenosine receptor activity"/>
    <property type="evidence" value="ECO:0000318"/>
    <property type="project" value="GO_Central"/>
</dbReference>
<evidence type="ECO:0000256" key="9">
    <source>
        <dbReference type="SAM" id="Phobius"/>
    </source>
</evidence>
<feature type="transmembrane region" description="Helical" evidence="9">
    <location>
        <begin position="105"/>
        <end position="123"/>
    </location>
</feature>
<keyword evidence="2" id="KW-1003">Cell membrane</keyword>
<sequence>MTRHSCEVNNQSTLSAVIQSYRYPSSLLSNHIDAHPPCHPIISTLILPVIQSYRRSSSLLSNHIDAHPPCYPIISTPILIHHHIDVGLSVIQYQRVSDEGCNQEGTLLFLGLIGNGFIIFVFFRKLSMRTVSNYIIVNLAVTDIIFVAEMMLWVVLAITQVADRFLYNLFISMDIICMTSSMLCVTLISLDRFDFSPDR</sequence>
<dbReference type="PANTHER" id="PTHR24247:SF202">
    <property type="entry name" value="5-HYDROXYTRYPTAMINE RECEPTOR 1"/>
    <property type="match status" value="1"/>
</dbReference>
<keyword evidence="8" id="KW-0807">Transducer</keyword>
<evidence type="ECO:0000256" key="8">
    <source>
        <dbReference type="ARBA" id="ARBA00023224"/>
    </source>
</evidence>
<evidence type="ECO:0000313" key="11">
    <source>
        <dbReference type="EMBL" id="EDO43300.1"/>
    </source>
</evidence>
<feature type="transmembrane region" description="Helical" evidence="9">
    <location>
        <begin position="135"/>
        <end position="159"/>
    </location>
</feature>
<gene>
    <name evidence="11" type="ORF">NEMVEDRAFT_v1g204194</name>
</gene>
<dbReference type="InterPro" id="IPR000276">
    <property type="entry name" value="GPCR_Rhodpsn"/>
</dbReference>
<keyword evidence="7" id="KW-0675">Receptor</keyword>
<feature type="transmembrane region" description="Helical" evidence="9">
    <location>
        <begin position="165"/>
        <end position="190"/>
    </location>
</feature>